<reference evidence="2" key="1">
    <citation type="submission" date="2018-08" db="EMBL/GenBank/DDBJ databases">
        <title>Draft genome sequence of azole-resistant Aspergillus thermomutatus (Neosartorya pseudofischeri) strain HMR AF 39, isolated from a human nasal aspirate.</title>
        <authorList>
            <person name="Parent-Michaud M."/>
            <person name="Dufresne P.J."/>
            <person name="Fournier E."/>
            <person name="Martineau C."/>
            <person name="Moreira S."/>
            <person name="Perkins V."/>
            <person name="De Repentigny L."/>
            <person name="Dufresne S.F."/>
        </authorList>
    </citation>
    <scope>NUCLEOTIDE SEQUENCE [LARGE SCALE GENOMIC DNA]</scope>
    <source>
        <strain evidence="2">HMR AF 39</strain>
    </source>
</reference>
<accession>A0A397GAA9</accession>
<evidence type="ECO:0000313" key="2">
    <source>
        <dbReference type="EMBL" id="RHZ47487.1"/>
    </source>
</evidence>
<feature type="signal peptide" evidence="1">
    <location>
        <begin position="1"/>
        <end position="21"/>
    </location>
</feature>
<dbReference type="GeneID" id="38124241"/>
<name>A0A397GAA9_ASPTH</name>
<dbReference type="PANTHER" id="PTHR36519">
    <property type="entry name" value="FIP (FUNGUS-INDUCED PROTEIN) RELATED-RELATED"/>
    <property type="match status" value="1"/>
</dbReference>
<organism evidence="2 3">
    <name type="scientific">Aspergillus thermomutatus</name>
    <name type="common">Neosartorya pseudofischeri</name>
    <dbReference type="NCBI Taxonomy" id="41047"/>
    <lineage>
        <taxon>Eukaryota</taxon>
        <taxon>Fungi</taxon>
        <taxon>Dikarya</taxon>
        <taxon>Ascomycota</taxon>
        <taxon>Pezizomycotina</taxon>
        <taxon>Eurotiomycetes</taxon>
        <taxon>Eurotiomycetidae</taxon>
        <taxon>Eurotiales</taxon>
        <taxon>Aspergillaceae</taxon>
        <taxon>Aspergillus</taxon>
        <taxon>Aspergillus subgen. Fumigati</taxon>
    </lineage>
</organism>
<gene>
    <name evidence="2" type="ORF">CDV56_102267</name>
</gene>
<keyword evidence="1" id="KW-0732">Signal</keyword>
<dbReference type="Proteomes" id="UP000215305">
    <property type="component" value="Unassembled WGS sequence"/>
</dbReference>
<dbReference type="OrthoDB" id="4454099at2759"/>
<keyword evidence="3" id="KW-1185">Reference proteome</keyword>
<dbReference type="RefSeq" id="XP_026611600.1">
    <property type="nucleotide sequence ID" value="XM_026755886.1"/>
</dbReference>
<evidence type="ECO:0000256" key="1">
    <source>
        <dbReference type="SAM" id="SignalP"/>
    </source>
</evidence>
<proteinExistence type="predicted"/>
<dbReference type="EMBL" id="NKHU02000220">
    <property type="protein sequence ID" value="RHZ47487.1"/>
    <property type="molecule type" value="Genomic_DNA"/>
</dbReference>
<dbReference type="PANTHER" id="PTHR36519:SF9">
    <property type="entry name" value="EB DOMAIN-CONTAINING PROTEIN-RELATED"/>
    <property type="match status" value="1"/>
</dbReference>
<comment type="caution">
    <text evidence="2">The sequence shown here is derived from an EMBL/GenBank/DDBJ whole genome shotgun (WGS) entry which is preliminary data.</text>
</comment>
<feature type="chain" id="PRO_5017439870" description="Dickkopf N-terminal cysteine-rich domain-containing protein" evidence="1">
    <location>
        <begin position="22"/>
        <end position="259"/>
    </location>
</feature>
<protein>
    <recommendedName>
        <fullName evidence="4">Dickkopf N-terminal cysteine-rich domain-containing protein</fullName>
    </recommendedName>
</protein>
<evidence type="ECO:0000313" key="3">
    <source>
        <dbReference type="Proteomes" id="UP000215305"/>
    </source>
</evidence>
<sequence>MKLHALIPFLLAPLIASVALSEANNGVVGVNNDATPANRALGNFATIADVTTLNANEDDATTRLCNGINNCGPYELCYTGRCEVGISPELATRDEETNPDTEEAESRHCNNINLWCPPHQICYRSICVTPGALAARADEATQEEARCRMNMDCPPSQSCVRGECRRRIPPFSDEVDESFLEERDEFKTRCGMNMDCPPSQSCVRGKCRGRIPPFANAESDEYPLAGRDEVKTRCGMNMDCPPSQSCVRGKCRGRIPPVA</sequence>
<evidence type="ECO:0008006" key="4">
    <source>
        <dbReference type="Google" id="ProtNLM"/>
    </source>
</evidence>
<dbReference type="AlphaFoldDB" id="A0A397GAA9"/>
<dbReference type="VEuPathDB" id="FungiDB:CDV56_102267"/>